<reference evidence="1" key="1">
    <citation type="submission" date="2023-04" db="EMBL/GenBank/DDBJ databases">
        <title>Draft Genome sequencing of Naganishia species isolated from polar environments using Oxford Nanopore Technology.</title>
        <authorList>
            <person name="Leo P."/>
            <person name="Venkateswaran K."/>
        </authorList>
    </citation>
    <scope>NUCLEOTIDE SEQUENCE</scope>
    <source>
        <strain evidence="1">MNA-CCFEE 5262</strain>
    </source>
</reference>
<proteinExistence type="predicted"/>
<comment type="caution">
    <text evidence="1">The sequence shown here is derived from an EMBL/GenBank/DDBJ whole genome shotgun (WGS) entry which is preliminary data.</text>
</comment>
<gene>
    <name evidence="1" type="ORF">QFC20_001530</name>
</gene>
<evidence type="ECO:0000313" key="2">
    <source>
        <dbReference type="Proteomes" id="UP001230649"/>
    </source>
</evidence>
<dbReference type="EMBL" id="JASBWS010000009">
    <property type="protein sequence ID" value="KAJ9114387.1"/>
    <property type="molecule type" value="Genomic_DNA"/>
</dbReference>
<protein>
    <submittedName>
        <fullName evidence="1">Uncharacterized protein</fullName>
    </submittedName>
</protein>
<dbReference type="Proteomes" id="UP001230649">
    <property type="component" value="Unassembled WGS sequence"/>
</dbReference>
<accession>A0ACC2WTL0</accession>
<name>A0ACC2WTL0_9TREE</name>
<organism evidence="1 2">
    <name type="scientific">Naganishia adeliensis</name>
    <dbReference type="NCBI Taxonomy" id="92952"/>
    <lineage>
        <taxon>Eukaryota</taxon>
        <taxon>Fungi</taxon>
        <taxon>Dikarya</taxon>
        <taxon>Basidiomycota</taxon>
        <taxon>Agaricomycotina</taxon>
        <taxon>Tremellomycetes</taxon>
        <taxon>Filobasidiales</taxon>
        <taxon>Filobasidiaceae</taxon>
        <taxon>Naganishia</taxon>
    </lineage>
</organism>
<keyword evidence="2" id="KW-1185">Reference proteome</keyword>
<evidence type="ECO:0000313" key="1">
    <source>
        <dbReference type="EMBL" id="KAJ9114387.1"/>
    </source>
</evidence>
<sequence>MVRFKPFLTPTKPIVVSSAHAIPPNATTTTPGAAVQNNQIWQALRDSVMDVCGDVGWGKVASSMQVKYYSPTTSLCIIRVAREHVRTAWTGLTFINNIGGQPVIPRVVAVSGTIKKLHFAAIRYSREITALYLAHTLRTLDSEALRKAEVEAWKARREQVQAELLALDDA</sequence>